<keyword evidence="3" id="KW-1185">Reference proteome</keyword>
<evidence type="ECO:0000256" key="1">
    <source>
        <dbReference type="SAM" id="MobiDB-lite"/>
    </source>
</evidence>
<dbReference type="EMBL" id="JAPCXB010000168">
    <property type="protein sequence ID" value="KAJ1605604.1"/>
    <property type="molecule type" value="Genomic_DNA"/>
</dbReference>
<protein>
    <submittedName>
        <fullName evidence="2">Uncharacterized protein</fullName>
    </submittedName>
</protein>
<feature type="region of interest" description="Disordered" evidence="1">
    <location>
        <begin position="447"/>
        <end position="466"/>
    </location>
</feature>
<feature type="region of interest" description="Disordered" evidence="1">
    <location>
        <begin position="135"/>
        <end position="179"/>
    </location>
</feature>
<feature type="region of interest" description="Disordered" evidence="1">
    <location>
        <begin position="261"/>
        <end position="317"/>
    </location>
</feature>
<feature type="compositionally biased region" description="Polar residues" evidence="1">
    <location>
        <begin position="500"/>
        <end position="509"/>
    </location>
</feature>
<accession>A0ABQ8P2P1</accession>
<evidence type="ECO:0000313" key="3">
    <source>
        <dbReference type="Proteomes" id="UP001071777"/>
    </source>
</evidence>
<feature type="compositionally biased region" description="Basic and acidic residues" evidence="1">
    <location>
        <begin position="276"/>
        <end position="294"/>
    </location>
</feature>
<feature type="compositionally biased region" description="Gly residues" evidence="1">
    <location>
        <begin position="162"/>
        <end position="178"/>
    </location>
</feature>
<proteinExistence type="predicted"/>
<reference evidence="2" key="1">
    <citation type="submission" date="2022-10" db="EMBL/GenBank/DDBJ databases">
        <title>Adaptive evolution leads to modifications in subtelomeric GC content in a zoonotic Cryptosporidium species.</title>
        <authorList>
            <person name="Li J."/>
            <person name="Feng Y."/>
            <person name="Xiao L."/>
        </authorList>
    </citation>
    <scope>NUCLEOTIDE SEQUENCE</scope>
    <source>
        <strain evidence="2">25894</strain>
    </source>
</reference>
<feature type="region of interest" description="Disordered" evidence="1">
    <location>
        <begin position="500"/>
        <end position="520"/>
    </location>
</feature>
<organism evidence="2 3">
    <name type="scientific">Cryptosporidium canis</name>
    <dbReference type="NCBI Taxonomy" id="195482"/>
    <lineage>
        <taxon>Eukaryota</taxon>
        <taxon>Sar</taxon>
        <taxon>Alveolata</taxon>
        <taxon>Apicomplexa</taxon>
        <taxon>Conoidasida</taxon>
        <taxon>Coccidia</taxon>
        <taxon>Eucoccidiorida</taxon>
        <taxon>Eimeriorina</taxon>
        <taxon>Cryptosporidiidae</taxon>
        <taxon>Cryptosporidium</taxon>
    </lineage>
</organism>
<feature type="compositionally biased region" description="Basic and acidic residues" evidence="1">
    <location>
        <begin position="376"/>
        <end position="385"/>
    </location>
</feature>
<evidence type="ECO:0000313" key="2">
    <source>
        <dbReference type="EMBL" id="KAJ1605604.1"/>
    </source>
</evidence>
<feature type="compositionally biased region" description="Basic and acidic residues" evidence="1">
    <location>
        <begin position="307"/>
        <end position="317"/>
    </location>
</feature>
<sequence length="552" mass="59276">MIQLILARTVSSLCNCVTFFSGGSRSAGQNFHYRGFNKTRNDQTEYEIDSLLMEDDLVDELVATPLSAEEIAAKLSNPGNKGALVASKLGEREAGLEGNSLVRGADIWMSGGGGAASMGIGGRVGARSERTENKISNDWWSDGDDDDDDDYYNDRSSSNAVTGGGFVGGRGGGLGSGSGQMSEKIINATFFGGPTGPAATGVSGVGDSARNVENDLYFDENVEELCFQGNDSCNNQLQNDSWDRDFLGNYRDEQSLGFGAVQGSQESLPVSADLRIGGKKEEQEEQEKKKKEKEEQEQEIIFGGPRDSVDYTDARDYLSGDSGQIYAGELESRGPPETASYQSDHHFMRDDFEDFKSGISPGHGPVSGQAEEDHTEEAQGRRFLDSKMALGLGKGSSFDQETDDISLREESDYMNEQTLPVQSAGHLMDDLCDFGSPKKEENFAYIHQDPSGLPGLGESGPPATEQKHILGTDASVTRGSASGNLLDDFDDIFNSSFASAGQPADQSLQPCLGNAYGDNSNDGVNDDFDMFDFVSAKSPQASAQHQPSILLD</sequence>
<feature type="region of interest" description="Disordered" evidence="1">
    <location>
        <begin position="352"/>
        <end position="386"/>
    </location>
</feature>
<name>A0ABQ8P2P1_9CRYT</name>
<dbReference type="Proteomes" id="UP001071777">
    <property type="component" value="Unassembled WGS sequence"/>
</dbReference>
<gene>
    <name evidence="2" type="ORF">OJ252_3431</name>
</gene>
<feature type="compositionally biased region" description="Acidic residues" evidence="1">
    <location>
        <begin position="141"/>
        <end position="151"/>
    </location>
</feature>
<comment type="caution">
    <text evidence="2">The sequence shown here is derived from an EMBL/GenBank/DDBJ whole genome shotgun (WGS) entry which is preliminary data.</text>
</comment>